<feature type="transmembrane region" description="Helical" evidence="8">
    <location>
        <begin position="294"/>
        <end position="319"/>
    </location>
</feature>
<comment type="subcellular location">
    <subcellularLocation>
        <location evidence="1">Cell membrane</location>
        <topology evidence="1">Multi-pass membrane protein</topology>
    </subcellularLocation>
</comment>
<gene>
    <name evidence="10" type="ORF">UFOPK3773_02117</name>
</gene>
<keyword evidence="4" id="KW-1003">Cell membrane</keyword>
<proteinExistence type="inferred from homology"/>
<evidence type="ECO:0000256" key="8">
    <source>
        <dbReference type="SAM" id="Phobius"/>
    </source>
</evidence>
<protein>
    <submittedName>
        <fullName evidence="10">Unannotated protein</fullName>
    </submittedName>
</protein>
<dbReference type="GO" id="GO:0005886">
    <property type="term" value="C:plasma membrane"/>
    <property type="evidence" value="ECO:0007669"/>
    <property type="project" value="UniProtKB-SubCell"/>
</dbReference>
<keyword evidence="5 8" id="KW-0812">Transmembrane</keyword>
<reference evidence="10" key="1">
    <citation type="submission" date="2020-05" db="EMBL/GenBank/DDBJ databases">
        <authorList>
            <person name="Chiriac C."/>
            <person name="Salcher M."/>
            <person name="Ghai R."/>
            <person name="Kavagutti S V."/>
        </authorList>
    </citation>
    <scope>NUCLEOTIDE SEQUENCE</scope>
</reference>
<feature type="domain" description="Major facilitator superfamily (MFS) profile" evidence="9">
    <location>
        <begin position="19"/>
        <end position="533"/>
    </location>
</feature>
<feature type="transmembrane region" description="Helical" evidence="8">
    <location>
        <begin position="173"/>
        <end position="194"/>
    </location>
</feature>
<feature type="transmembrane region" description="Helical" evidence="8">
    <location>
        <begin position="57"/>
        <end position="77"/>
    </location>
</feature>
<dbReference type="PROSITE" id="PS50850">
    <property type="entry name" value="MFS"/>
    <property type="match status" value="1"/>
</dbReference>
<dbReference type="AlphaFoldDB" id="A0A6J7L7X7"/>
<evidence type="ECO:0000256" key="1">
    <source>
        <dbReference type="ARBA" id="ARBA00004651"/>
    </source>
</evidence>
<feature type="transmembrane region" description="Helical" evidence="8">
    <location>
        <begin position="251"/>
        <end position="273"/>
    </location>
</feature>
<dbReference type="EMBL" id="CAFBNF010000329">
    <property type="protein sequence ID" value="CAB4963012.1"/>
    <property type="molecule type" value="Genomic_DNA"/>
</dbReference>
<dbReference type="InterPro" id="IPR004638">
    <property type="entry name" value="EmrB-like"/>
</dbReference>
<dbReference type="PRINTS" id="PR01036">
    <property type="entry name" value="TCRTETB"/>
</dbReference>
<feature type="transmembrane region" description="Helical" evidence="8">
    <location>
        <begin position="385"/>
        <end position="411"/>
    </location>
</feature>
<evidence type="ECO:0000256" key="2">
    <source>
        <dbReference type="ARBA" id="ARBA00008537"/>
    </source>
</evidence>
<keyword evidence="7 8" id="KW-0472">Membrane</keyword>
<dbReference type="InterPro" id="IPR011701">
    <property type="entry name" value="MFS"/>
</dbReference>
<feature type="transmembrane region" description="Helical" evidence="8">
    <location>
        <begin position="432"/>
        <end position="450"/>
    </location>
</feature>
<evidence type="ECO:0000256" key="5">
    <source>
        <dbReference type="ARBA" id="ARBA00022692"/>
    </source>
</evidence>
<evidence type="ECO:0000259" key="9">
    <source>
        <dbReference type="PROSITE" id="PS50850"/>
    </source>
</evidence>
<sequence length="548" mass="56398">MSASTAPTASAGAKVSWAPMAAIGLGVAVFIMDATIINVSLPSIIRDLQINSVDAEWISAVYSLTFASLLLVFGRLGDRVGRRAIFMGGALVFAVSSVLAARTDSGQALIAARALQGVGGAMMAPTSLSLLNSTYKGKSRTIAFAIYGSIIGGMAALGPLLGGWLTQNYSWRWAFYINVPVCIAIVVLALLFVPESRDNHMGPLRDYIGAVLSALGIGLLVFGLIEGRNYGWLTATHDYTLLGHEGAAGSISPVVVSLVLSVVLLALLVVVELRRLAAGRSVLLDFRLFRIPTFGLGSLAALIVSLGEFGLIFCIPLFLQSVQGFSSLGAGAVIATLAIGAFLAGPTAAKLAEARSPRFVAQLGLILEIVGIVGFGLFISPTTSAWLISLFLIVYGVGVGYAAAQLTGLILADVPVQQSGIASGTQSTARQIGAALGTAVLATVLFVSLANGTETRVAEIPGVSAEQAQQLASAVEGSAGTIIPSLAAEPGGEAVAAAASDAFADAVRHTAYVAAAFIFVGLLATTRLPPGRSREDEIIEPIQEEETA</sequence>
<feature type="transmembrane region" description="Helical" evidence="8">
    <location>
        <begin position="21"/>
        <end position="45"/>
    </location>
</feature>
<dbReference type="PANTHER" id="PTHR42718">
    <property type="entry name" value="MAJOR FACILITATOR SUPERFAMILY MULTIDRUG TRANSPORTER MFSC"/>
    <property type="match status" value="1"/>
</dbReference>
<feature type="transmembrane region" description="Helical" evidence="8">
    <location>
        <begin position="142"/>
        <end position="161"/>
    </location>
</feature>
<comment type="similarity">
    <text evidence="2">Belongs to the major facilitator superfamily. EmrB family.</text>
</comment>
<dbReference type="InterPro" id="IPR020846">
    <property type="entry name" value="MFS_dom"/>
</dbReference>
<dbReference type="Pfam" id="PF07690">
    <property type="entry name" value="MFS_1"/>
    <property type="match status" value="1"/>
</dbReference>
<dbReference type="GO" id="GO:0022857">
    <property type="term" value="F:transmembrane transporter activity"/>
    <property type="evidence" value="ECO:0007669"/>
    <property type="project" value="InterPro"/>
</dbReference>
<name>A0A6J7L7X7_9ZZZZ</name>
<dbReference type="NCBIfam" id="TIGR00711">
    <property type="entry name" value="efflux_EmrB"/>
    <property type="match status" value="1"/>
</dbReference>
<feature type="transmembrane region" description="Helical" evidence="8">
    <location>
        <begin position="359"/>
        <end position="379"/>
    </location>
</feature>
<keyword evidence="6 8" id="KW-1133">Transmembrane helix</keyword>
<organism evidence="10">
    <name type="scientific">freshwater metagenome</name>
    <dbReference type="NCBI Taxonomy" id="449393"/>
    <lineage>
        <taxon>unclassified sequences</taxon>
        <taxon>metagenomes</taxon>
        <taxon>ecological metagenomes</taxon>
    </lineage>
</organism>
<evidence type="ECO:0000256" key="7">
    <source>
        <dbReference type="ARBA" id="ARBA00023136"/>
    </source>
</evidence>
<dbReference type="InterPro" id="IPR036259">
    <property type="entry name" value="MFS_trans_sf"/>
</dbReference>
<dbReference type="Gene3D" id="1.20.1250.20">
    <property type="entry name" value="MFS general substrate transporter like domains"/>
    <property type="match status" value="1"/>
</dbReference>
<keyword evidence="3" id="KW-0813">Transport</keyword>
<evidence type="ECO:0000256" key="4">
    <source>
        <dbReference type="ARBA" id="ARBA00022475"/>
    </source>
</evidence>
<feature type="transmembrane region" description="Helical" evidence="8">
    <location>
        <begin position="325"/>
        <end position="347"/>
    </location>
</feature>
<accession>A0A6J7L7X7</accession>
<feature type="transmembrane region" description="Helical" evidence="8">
    <location>
        <begin position="84"/>
        <end position="102"/>
    </location>
</feature>
<dbReference type="PANTHER" id="PTHR42718:SF9">
    <property type="entry name" value="MAJOR FACILITATOR SUPERFAMILY MULTIDRUG TRANSPORTER MFSC"/>
    <property type="match status" value="1"/>
</dbReference>
<evidence type="ECO:0000313" key="10">
    <source>
        <dbReference type="EMBL" id="CAB4963012.1"/>
    </source>
</evidence>
<dbReference type="CDD" id="cd17321">
    <property type="entry name" value="MFS_MMR_MDR_like"/>
    <property type="match status" value="1"/>
</dbReference>
<evidence type="ECO:0000256" key="6">
    <source>
        <dbReference type="ARBA" id="ARBA00022989"/>
    </source>
</evidence>
<evidence type="ECO:0000256" key="3">
    <source>
        <dbReference type="ARBA" id="ARBA00022448"/>
    </source>
</evidence>
<dbReference type="SUPFAM" id="SSF103473">
    <property type="entry name" value="MFS general substrate transporter"/>
    <property type="match status" value="1"/>
</dbReference>
<feature type="transmembrane region" description="Helical" evidence="8">
    <location>
        <begin position="206"/>
        <end position="225"/>
    </location>
</feature>
<dbReference type="Gene3D" id="1.20.1720.10">
    <property type="entry name" value="Multidrug resistance protein D"/>
    <property type="match status" value="1"/>
</dbReference>